<feature type="non-terminal residue" evidence="1">
    <location>
        <position position="1"/>
    </location>
</feature>
<accession>A0A249XXZ8</accession>
<name>A0A249XXZ8_9CAUD</name>
<evidence type="ECO:0000313" key="2">
    <source>
        <dbReference type="Proteomes" id="UP000260005"/>
    </source>
</evidence>
<evidence type="ECO:0000313" key="1">
    <source>
        <dbReference type="EMBL" id="ASZ76838.1"/>
    </source>
</evidence>
<proteinExistence type="predicted"/>
<dbReference type="Proteomes" id="UP000260005">
    <property type="component" value="Segment"/>
</dbReference>
<protein>
    <submittedName>
        <fullName evidence="1">Uncharacterized protein</fullName>
    </submittedName>
</protein>
<organism evidence="1 2">
    <name type="scientific">Enterococcus phage EF1</name>
    <dbReference type="NCBI Taxonomy" id="2025813"/>
    <lineage>
        <taxon>Viruses</taxon>
        <taxon>Duplodnaviria</taxon>
        <taxon>Heunggongvirae</taxon>
        <taxon>Uroviricota</taxon>
        <taxon>Caudoviricetes</taxon>
    </lineage>
</organism>
<reference evidence="1 2" key="1">
    <citation type="submission" date="2017-04" db="EMBL/GenBank/DDBJ databases">
        <title>Complete Genome Sequence of Lytic Bacteriophage EF1 Infecting Enterococcus faecalis Isolates.</title>
        <authorList>
            <person name="Kim D."/>
            <person name="Kim Y.J."/>
            <person name="Han B.K."/>
            <person name="Kim H."/>
        </authorList>
    </citation>
    <scope>NUCLEOTIDE SEQUENCE [LARGE SCALE GENOMIC DNA]</scope>
</reference>
<sequence length="126" mass="14189">NGDYLEGELNQNLLRGSKAIADRIDVGMIAVKIRPIDEQAVETFVSQGYFRPNYIISFYKVRRGKYAGVKLWCDVDLGTCRCKGLFITDSNNIPIGIDATSIKVQKAAEKNVKRRNQTVDDRKSAF</sequence>
<dbReference type="EMBL" id="MF001358">
    <property type="protein sequence ID" value="ASZ76838.1"/>
    <property type="molecule type" value="Genomic_DNA"/>
</dbReference>
<keyword evidence="2" id="KW-1185">Reference proteome</keyword>